<evidence type="ECO:0000256" key="4">
    <source>
        <dbReference type="ARBA" id="ARBA00023014"/>
    </source>
</evidence>
<dbReference type="AlphaFoldDB" id="G5HLZ6"/>
<reference evidence="8 9" key="1">
    <citation type="submission" date="2011-08" db="EMBL/GenBank/DDBJ databases">
        <title>The Genome Sequence of Clostridium citroniae WAL-17108.</title>
        <authorList>
            <consortium name="The Broad Institute Genome Sequencing Platform"/>
            <person name="Earl A."/>
            <person name="Ward D."/>
            <person name="Feldgarden M."/>
            <person name="Gevers D."/>
            <person name="Finegold S.M."/>
            <person name="Summanen P.H."/>
            <person name="Molitoris D.R."/>
            <person name="Vaisanen M.L."/>
            <person name="Daigneault M."/>
            <person name="Allen-Vercoe E."/>
            <person name="Young S.K."/>
            <person name="Zeng Q."/>
            <person name="Gargeya S."/>
            <person name="Fitzgerald M."/>
            <person name="Haas B."/>
            <person name="Abouelleil A."/>
            <person name="Alvarado L."/>
            <person name="Arachchi H.M."/>
            <person name="Berlin A."/>
            <person name="Brown A."/>
            <person name="Chapman S.B."/>
            <person name="Chen Z."/>
            <person name="Dunbar C."/>
            <person name="Freedman E."/>
            <person name="Gearin G."/>
            <person name="Gellesch M."/>
            <person name="Goldberg J."/>
            <person name="Griggs A."/>
            <person name="Gujja S."/>
            <person name="Heiman D."/>
            <person name="Howarth C."/>
            <person name="Larson L."/>
            <person name="Lui A."/>
            <person name="MacDonald P.J.P."/>
            <person name="Montmayeur A."/>
            <person name="Murphy C."/>
            <person name="Neiman D."/>
            <person name="Pearson M."/>
            <person name="Priest M."/>
            <person name="Roberts A."/>
            <person name="Saif S."/>
            <person name="Shea T."/>
            <person name="Shenoy N."/>
            <person name="Sisk P."/>
            <person name="Stolte C."/>
            <person name="Sykes S."/>
            <person name="Wortman J."/>
            <person name="Nusbaum C."/>
            <person name="Birren B."/>
        </authorList>
    </citation>
    <scope>NUCLEOTIDE SEQUENCE [LARGE SCALE GENOMIC DNA]</scope>
    <source>
        <strain evidence="8 9">WAL-17108</strain>
    </source>
</reference>
<feature type="region of interest" description="Disordered" evidence="5">
    <location>
        <begin position="583"/>
        <end position="603"/>
    </location>
</feature>
<feature type="domain" description="ATPase BadF/BadG/BcrA/BcrD type" evidence="6">
    <location>
        <begin position="9"/>
        <end position="264"/>
    </location>
</feature>
<dbReference type="InterPro" id="IPR051805">
    <property type="entry name" value="Dehydratase_Activator_Redct"/>
</dbReference>
<protein>
    <recommendedName>
        <fullName evidence="10">CoA-substrate-specific enzyme activase</fullName>
    </recommendedName>
</protein>
<feature type="domain" description="ATPase BadF/BadG/BcrA/BcrD type" evidence="6">
    <location>
        <begin position="327"/>
        <end position="578"/>
    </location>
</feature>
<dbReference type="GO" id="GO:0051536">
    <property type="term" value="F:iron-sulfur cluster binding"/>
    <property type="evidence" value="ECO:0007669"/>
    <property type="project" value="UniProtKB-KW"/>
</dbReference>
<keyword evidence="3" id="KW-0408">Iron</keyword>
<dbReference type="Gene3D" id="3.30.420.40">
    <property type="match status" value="4"/>
</dbReference>
<dbReference type="eggNOG" id="COG3581">
    <property type="taxonomic scope" value="Bacteria"/>
</dbReference>
<dbReference type="HOGENOM" id="CLU_002393_1_0_9"/>
<comment type="cofactor">
    <cofactor evidence="1">
        <name>[4Fe-4S] cluster</name>
        <dbReference type="ChEBI" id="CHEBI:49883"/>
    </cofactor>
</comment>
<dbReference type="Proteomes" id="UP000003763">
    <property type="component" value="Unassembled WGS sequence"/>
</dbReference>
<gene>
    <name evidence="8" type="ORF">HMPREF9469_03608</name>
</gene>
<evidence type="ECO:0000313" key="9">
    <source>
        <dbReference type="Proteomes" id="UP000003763"/>
    </source>
</evidence>
<evidence type="ECO:0000259" key="7">
    <source>
        <dbReference type="Pfam" id="PF09989"/>
    </source>
</evidence>
<dbReference type="eggNOG" id="COG3580">
    <property type="taxonomic scope" value="Bacteria"/>
</dbReference>
<evidence type="ECO:0000256" key="5">
    <source>
        <dbReference type="SAM" id="MobiDB-lite"/>
    </source>
</evidence>
<dbReference type="CDD" id="cd24035">
    <property type="entry name" value="ASKHA_NBD_O66634-like_rpt2"/>
    <property type="match status" value="1"/>
</dbReference>
<dbReference type="PANTHER" id="PTHR32329">
    <property type="entry name" value="BIFUNCTIONAL PROTEIN [INCLUDES 2-HYDROXYACYL-COA DEHYDRATASE (N-TER) AND ITS ACTIVATOR DOMAIN (C_TERM)-RELATED"/>
    <property type="match status" value="1"/>
</dbReference>
<comment type="caution">
    <text evidence="8">The sequence shown here is derived from an EMBL/GenBank/DDBJ whole genome shotgun (WGS) entry which is preliminary data.</text>
</comment>
<dbReference type="PATRIC" id="fig|742733.3.peg.3746"/>
<dbReference type="InterPro" id="IPR002731">
    <property type="entry name" value="ATPase_BadF"/>
</dbReference>
<name>G5HLZ6_9FIRM</name>
<dbReference type="eggNOG" id="COG1924">
    <property type="taxonomic scope" value="Bacteria"/>
</dbReference>
<dbReference type="InterPro" id="IPR008275">
    <property type="entry name" value="CoA_E_activase_dom"/>
</dbReference>
<dbReference type="Pfam" id="PF01869">
    <property type="entry name" value="BcrAD_BadFG"/>
    <property type="match status" value="2"/>
</dbReference>
<dbReference type="NCBIfam" id="TIGR00241">
    <property type="entry name" value="CoA_E_activ"/>
    <property type="match status" value="2"/>
</dbReference>
<dbReference type="RefSeq" id="WP_007864640.1">
    <property type="nucleotide sequence ID" value="NZ_JH376424.1"/>
</dbReference>
<evidence type="ECO:0000256" key="3">
    <source>
        <dbReference type="ARBA" id="ARBA00023004"/>
    </source>
</evidence>
<keyword evidence="4" id="KW-0411">Iron-sulfur</keyword>
<organism evidence="8 9">
    <name type="scientific">[Clostridium] citroniae WAL-17108</name>
    <dbReference type="NCBI Taxonomy" id="742733"/>
    <lineage>
        <taxon>Bacteria</taxon>
        <taxon>Bacillati</taxon>
        <taxon>Bacillota</taxon>
        <taxon>Clostridia</taxon>
        <taxon>Lachnospirales</taxon>
        <taxon>Lachnospiraceae</taxon>
        <taxon>Enterocloster</taxon>
    </lineage>
</organism>
<dbReference type="PANTHER" id="PTHR32329:SF7">
    <property type="entry name" value="ACTIVATOR OF 2-HYDROXYACYL-COA-HYDRATASE"/>
    <property type="match status" value="1"/>
</dbReference>
<proteinExistence type="predicted"/>
<dbReference type="InterPro" id="IPR018709">
    <property type="entry name" value="CoA_activase_DUF2229"/>
</dbReference>
<dbReference type="CDD" id="cd24034">
    <property type="entry name" value="ASKHA_NBD_O66634-like_rpt1"/>
    <property type="match status" value="1"/>
</dbReference>
<accession>G5HLZ6</accession>
<evidence type="ECO:0000313" key="8">
    <source>
        <dbReference type="EMBL" id="EHE97504.1"/>
    </source>
</evidence>
<feature type="domain" description="DUF2229" evidence="7">
    <location>
        <begin position="630"/>
        <end position="845"/>
    </location>
</feature>
<dbReference type="InterPro" id="IPR043129">
    <property type="entry name" value="ATPase_NBD"/>
</dbReference>
<dbReference type="Pfam" id="PF09989">
    <property type="entry name" value="DUF2229"/>
    <property type="match status" value="1"/>
</dbReference>
<dbReference type="SUPFAM" id="SSF53067">
    <property type="entry name" value="Actin-like ATPase domain"/>
    <property type="match status" value="2"/>
</dbReference>
<evidence type="ECO:0000259" key="6">
    <source>
        <dbReference type="Pfam" id="PF01869"/>
    </source>
</evidence>
<keyword evidence="2" id="KW-0479">Metal-binding</keyword>
<dbReference type="GO" id="GO:0046872">
    <property type="term" value="F:metal ion binding"/>
    <property type="evidence" value="ECO:0007669"/>
    <property type="project" value="UniProtKB-KW"/>
</dbReference>
<sequence length="1277" mass="140941">MCYKDQIQIGIDMGTSSVKLVFLKDGKILYTTKKEHKGNGLRTLDKMLGRVAVPGISLESADTLAAATGSGAAEILQLYPDIRMAEEIPAITEGCRLLCPQADSAIDIGYQNARYITGLRKGGPPQFAINGHCAGGTGSFFESQMVRLNLPMEEYSSLIQKAESIPRLSGRCAVFAKSDVIHLQQEQVPAADIMLGLCYAMVRNYRSVLIGRLPVAAPVLLCGGVMKNQGVVRALGDILHLKEEELVLPDHFEYEQAAGAAVMADQSVSLSDLRLALSRGTAVRKDMIRISKLKAMEQGIKNRAMGVREMDPVSWQGEGLLPDSCFLGIDIGSTSTNLVVLDQGGRLIHSQYLRTGGDPAGAVEKGLDHLKQVLGERLSIKGIGVTGSGREKIGRSLKAQAIRDEITAQARAAAFIDQEVDTVFEIGGQDSKYISLDHGYVRDFQMNKICAAGTGSFIEEQAARMGVPLEEFGPLALSSLSPLDLGDRCTVFIENSITTAQAQGAEPADIAAGLCDSVVRNYLHKVVGEKPVGSHIILQGGVAYNPGIVAAFTRVYGERITVSPVFAISGAFGAALLAQEAVKKESHQTGSHQQRPEPEKDSRKDIDAFFQAEELLLKGYDPHLSKGAKTVGVPYALMMHKFFPMANAFFTELGYRVLLSSPTNENTIAMAQSHARNETCYPVKLIYGHMLELAERKVDYVFLPSIHTMKHETSKVRHNYGCVYMQTAPRLVFDELELEKKGIQLLNPVFDLDFGQEAMAQSMLQVGKRLGFGMEDCKRALMAGAAAVRRHTAALEEQGRQVLSRLKPGEKALVLIARNYGAADPVLNMGIPKLIQERNWKLLSLSHLPAHDLDLSDEYGTLCWPFGQHILSGAKLVKNHPNLYAVYLTNHGCGPDTMLTHLFRDEMGDKPYLQIEVDEHFSKIGMITRVEAFLSSLQERETVKQPADFEIKKLPVHPVKLKEAMSVADQIILPDIQPYSRFLESYMKKLGMSPTLLPADLQADIKAGLEETVTKEYSTYTLISGMAVRALRSGYTGQILIPYTQGAEADNQYSRVIHSTLQRIRPGRLSVLSPCLERLPDTAMDLKGLFLCLLAGDLAMEAEYRSRQKQPCPVVSLTGDPMTLMTFGKPVIHMLRKQGYMLRIQPLSEFLLFLWMDLAETKEEQMRLKPLEEYLQMAGKKMGIYNPFADNIRTLMWEADQVLPKFAGGGGRYRFAKTEQERKLAKGVISMAPQYENTEMILTLKEGAGGCPLYRMSFGNRLESGDMDRLRSFLYYI</sequence>
<evidence type="ECO:0008006" key="10">
    <source>
        <dbReference type="Google" id="ProtNLM"/>
    </source>
</evidence>
<feature type="compositionally biased region" description="Basic and acidic residues" evidence="5">
    <location>
        <begin position="594"/>
        <end position="603"/>
    </location>
</feature>
<dbReference type="EMBL" id="ADLJ01000029">
    <property type="protein sequence ID" value="EHE97504.1"/>
    <property type="molecule type" value="Genomic_DNA"/>
</dbReference>
<evidence type="ECO:0000256" key="2">
    <source>
        <dbReference type="ARBA" id="ARBA00022723"/>
    </source>
</evidence>
<evidence type="ECO:0000256" key="1">
    <source>
        <dbReference type="ARBA" id="ARBA00001966"/>
    </source>
</evidence>